<name>F8B4B1_9ACTN</name>
<dbReference type="GO" id="GO:0016887">
    <property type="term" value="F:ATP hydrolysis activity"/>
    <property type="evidence" value="ECO:0007669"/>
    <property type="project" value="InterPro"/>
</dbReference>
<gene>
    <name evidence="17" type="ordered locus">FsymDg_1962</name>
</gene>
<dbReference type="EMBL" id="CP002801">
    <property type="protein sequence ID" value="AEH09394.1"/>
    <property type="molecule type" value="Genomic_DNA"/>
</dbReference>
<dbReference type="Pfam" id="PF00528">
    <property type="entry name" value="BPD_transp_1"/>
    <property type="match status" value="1"/>
</dbReference>
<dbReference type="InterPro" id="IPR003593">
    <property type="entry name" value="AAA+_ATPase"/>
</dbReference>
<evidence type="ECO:0000259" key="15">
    <source>
        <dbReference type="PROSITE" id="PS50893"/>
    </source>
</evidence>
<keyword evidence="8" id="KW-0547">Nucleotide-binding</keyword>
<evidence type="ECO:0000256" key="5">
    <source>
        <dbReference type="ARBA" id="ARBA00022475"/>
    </source>
</evidence>
<dbReference type="AlphaFoldDB" id="F8B4B1"/>
<dbReference type="CDD" id="cd03257">
    <property type="entry name" value="ABC_NikE_OppD_transporters"/>
    <property type="match status" value="1"/>
</dbReference>
<evidence type="ECO:0000256" key="11">
    <source>
        <dbReference type="ARBA" id="ARBA00022989"/>
    </source>
</evidence>
<evidence type="ECO:0000256" key="2">
    <source>
        <dbReference type="ARBA" id="ARBA00004202"/>
    </source>
</evidence>
<dbReference type="Gene3D" id="3.40.50.300">
    <property type="entry name" value="P-loop containing nucleotide triphosphate hydrolases"/>
    <property type="match status" value="1"/>
</dbReference>
<dbReference type="SUPFAM" id="SSF52540">
    <property type="entry name" value="P-loop containing nucleoside triphosphate hydrolases"/>
    <property type="match status" value="1"/>
</dbReference>
<dbReference type="CDD" id="cd06261">
    <property type="entry name" value="TM_PBP2"/>
    <property type="match status" value="1"/>
</dbReference>
<keyword evidence="9" id="KW-0067">ATP-binding</keyword>
<evidence type="ECO:0000259" key="16">
    <source>
        <dbReference type="PROSITE" id="PS50928"/>
    </source>
</evidence>
<dbReference type="PANTHER" id="PTHR43297:SF14">
    <property type="entry name" value="ATPASE AAA-TYPE CORE DOMAIN-CONTAINING PROTEIN"/>
    <property type="match status" value="1"/>
</dbReference>
<comment type="subcellular location">
    <subcellularLocation>
        <location evidence="13">Cell membrane</location>
        <topology evidence="13">Multi-pass membrane protein</topology>
    </subcellularLocation>
    <subcellularLocation>
        <location evidence="2">Cell membrane</location>
        <topology evidence="2">Peripheral membrane protein</topology>
    </subcellularLocation>
    <subcellularLocation>
        <location evidence="1">Membrane</location>
        <topology evidence="1">Multi-pass membrane protein</topology>
    </subcellularLocation>
</comment>
<evidence type="ECO:0000313" key="17">
    <source>
        <dbReference type="EMBL" id="AEH09394.1"/>
    </source>
</evidence>
<dbReference type="PROSITE" id="PS00211">
    <property type="entry name" value="ABC_TRANSPORTER_1"/>
    <property type="match status" value="1"/>
</dbReference>
<comment type="similarity">
    <text evidence="13">Belongs to the binding-protein-dependent transport system permease family.</text>
</comment>
<evidence type="ECO:0000256" key="13">
    <source>
        <dbReference type="RuleBase" id="RU363032"/>
    </source>
</evidence>
<dbReference type="Gene3D" id="1.10.3720.10">
    <property type="entry name" value="MetI-like"/>
    <property type="match status" value="1"/>
</dbReference>
<feature type="compositionally biased region" description="Low complexity" evidence="14">
    <location>
        <begin position="321"/>
        <end position="341"/>
    </location>
</feature>
<dbReference type="PANTHER" id="PTHR43297">
    <property type="entry name" value="OLIGOPEPTIDE TRANSPORT ATP-BINDING PROTEIN APPD"/>
    <property type="match status" value="1"/>
</dbReference>
<dbReference type="KEGG" id="fsy:FsymDg_1962"/>
<dbReference type="InterPro" id="IPR027417">
    <property type="entry name" value="P-loop_NTPase"/>
</dbReference>
<dbReference type="GO" id="GO:0005886">
    <property type="term" value="C:plasma membrane"/>
    <property type="evidence" value="ECO:0007669"/>
    <property type="project" value="UniProtKB-SubCell"/>
</dbReference>
<keyword evidence="6" id="KW-0997">Cell inner membrane</keyword>
<dbReference type="SUPFAM" id="SSF161098">
    <property type="entry name" value="MetI-like"/>
    <property type="match status" value="1"/>
</dbReference>
<feature type="transmembrane region" description="Helical" evidence="13">
    <location>
        <begin position="12"/>
        <end position="31"/>
    </location>
</feature>
<dbReference type="Pfam" id="PF00005">
    <property type="entry name" value="ABC_tran"/>
    <property type="match status" value="1"/>
</dbReference>
<organism evidence="17 18">
    <name type="scientific">Candidatus Protofrankia datiscae</name>
    <dbReference type="NCBI Taxonomy" id="2716812"/>
    <lineage>
        <taxon>Bacteria</taxon>
        <taxon>Bacillati</taxon>
        <taxon>Actinomycetota</taxon>
        <taxon>Actinomycetes</taxon>
        <taxon>Frankiales</taxon>
        <taxon>Frankiaceae</taxon>
        <taxon>Protofrankia</taxon>
    </lineage>
</organism>
<keyword evidence="4 13" id="KW-0813">Transport</keyword>
<feature type="domain" description="ABC transporter" evidence="15">
    <location>
        <begin position="397"/>
        <end position="650"/>
    </location>
</feature>
<evidence type="ECO:0000256" key="1">
    <source>
        <dbReference type="ARBA" id="ARBA00004141"/>
    </source>
</evidence>
<dbReference type="InterPro" id="IPR003439">
    <property type="entry name" value="ABC_transporter-like_ATP-bd"/>
</dbReference>
<feature type="domain" description="ABC transmembrane type-1" evidence="16">
    <location>
        <begin position="74"/>
        <end position="263"/>
    </location>
</feature>
<keyword evidence="12 13" id="KW-0472">Membrane</keyword>
<dbReference type="STRING" id="656024.FsymDg_1962"/>
<comment type="similarity">
    <text evidence="3">Belongs to the ABC transporter superfamily.</text>
</comment>
<keyword evidence="18" id="KW-1185">Reference proteome</keyword>
<dbReference type="InterPro" id="IPR035906">
    <property type="entry name" value="MetI-like_sf"/>
</dbReference>
<evidence type="ECO:0000256" key="7">
    <source>
        <dbReference type="ARBA" id="ARBA00022692"/>
    </source>
</evidence>
<feature type="compositionally biased region" description="Low complexity" evidence="14">
    <location>
        <begin position="286"/>
        <end position="300"/>
    </location>
</feature>
<reference evidence="17 18" key="1">
    <citation type="submission" date="2011-05" db="EMBL/GenBank/DDBJ databases">
        <title>Complete sequence of chromosome of Frankia symbiont of Datisca glomerata.</title>
        <authorList>
            <consortium name="US DOE Joint Genome Institute"/>
            <person name="Lucas S."/>
            <person name="Han J."/>
            <person name="Lapidus A."/>
            <person name="Cheng J.-F."/>
            <person name="Goodwin L."/>
            <person name="Pitluck S."/>
            <person name="Peters L."/>
            <person name="Mikhailova N."/>
            <person name="Chertkov O."/>
            <person name="Teshima H."/>
            <person name="Han C."/>
            <person name="Tapia R."/>
            <person name="Land M."/>
            <person name="Hauser L."/>
            <person name="Kyrpides N."/>
            <person name="Ivanova N."/>
            <person name="Pagani I."/>
            <person name="Berry A."/>
            <person name="Pawlowski K."/>
            <person name="Persson T."/>
            <person name="Vanden Heuvel B."/>
            <person name="Benson D."/>
            <person name="Woyke T."/>
        </authorList>
    </citation>
    <scope>NUCLEOTIDE SEQUENCE [LARGE SCALE GENOMIC DNA]</scope>
    <source>
        <strain evidence="18">4085684</strain>
    </source>
</reference>
<evidence type="ECO:0000313" key="18">
    <source>
        <dbReference type="Proteomes" id="UP000001549"/>
    </source>
</evidence>
<evidence type="ECO:0000256" key="12">
    <source>
        <dbReference type="ARBA" id="ARBA00023136"/>
    </source>
</evidence>
<keyword evidence="11 13" id="KW-1133">Transmembrane helix</keyword>
<sequence length="674" mass="70049">MRHALRAVFSSLPTRAAGLFIIVILTVAVTGETLAPHDPFAQDLDSALAAPGGGHWLGTDYLGRDTLSRLVAGTRETILSAVAMVALGALLGVLPGIASALLGRWSAFAALRTVDALLTLPTVIFAVAVGGLFSNGPAALVIAIGFLMAPRFFRIVRAEALAFSRTQYVESAALLGASRWWIIRRHVGRKVLPTIAVTTSITLGGAVFTSSSLNFIGLGSQPPAPTWGGMLAVTTSHLWEDPLAPLWPGLIIVLTIWSFHTLADGLREGLDARNPRNARNPRHSRPSPSRTATPSPVTSPALPEQVGAGPGSLLVGLTTTGPDPASPADGPADQAGPSGPATADVPDTGALDSDVPNTDITDADTPGADTADSTGVRNVADVPDDPSPQEGSDAVLLRVTDLWVTAPTHTAAGHRGDVVRAVSFALGRGEALGLVGESGSGKTLTCRALLGALPEGCVVSGGTIVFDGQDVTALTEKQWRPLRGARIGTVFQDPASYLNPSLTVGRQLTEVLRRHGGLGRQAARQRALELLSAVEIRDPAKVARQIPSRLSGGMQQRVMLAVAVSCEPDLLVADEPTTALDVRTQAEVLALLAALRARLNMSLLFVTHDLDIVAGVCDRIAVFHRGRIVETGPADEIVHRPSHPYTRSLVAAASAGAVPAASPGSAQEAPVVRV</sequence>
<evidence type="ECO:0000256" key="8">
    <source>
        <dbReference type="ARBA" id="ARBA00022741"/>
    </source>
</evidence>
<evidence type="ECO:0000256" key="4">
    <source>
        <dbReference type="ARBA" id="ARBA00022448"/>
    </source>
</evidence>
<evidence type="ECO:0000256" key="14">
    <source>
        <dbReference type="SAM" id="MobiDB-lite"/>
    </source>
</evidence>
<accession>F8B4B1</accession>
<dbReference type="InterPro" id="IPR050388">
    <property type="entry name" value="ABC_Ni/Peptide_Import"/>
</dbReference>
<dbReference type="eggNOG" id="COG1173">
    <property type="taxonomic scope" value="Bacteria"/>
</dbReference>
<feature type="transmembrane region" description="Helical" evidence="13">
    <location>
        <begin position="78"/>
        <end position="102"/>
    </location>
</feature>
<proteinExistence type="inferred from homology"/>
<feature type="compositionally biased region" description="Low complexity" evidence="14">
    <location>
        <begin position="358"/>
        <end position="374"/>
    </location>
</feature>
<dbReference type="GO" id="GO:0055085">
    <property type="term" value="P:transmembrane transport"/>
    <property type="evidence" value="ECO:0007669"/>
    <property type="project" value="InterPro"/>
</dbReference>
<evidence type="ECO:0000256" key="9">
    <source>
        <dbReference type="ARBA" id="ARBA00022840"/>
    </source>
</evidence>
<keyword evidence="5" id="KW-1003">Cell membrane</keyword>
<dbReference type="HOGENOM" id="CLU_000604_70_3_11"/>
<dbReference type="eggNOG" id="COG0444">
    <property type="taxonomic scope" value="Bacteria"/>
</dbReference>
<keyword evidence="7 13" id="KW-0812">Transmembrane</keyword>
<dbReference type="PROSITE" id="PS50893">
    <property type="entry name" value="ABC_TRANSPORTER_2"/>
    <property type="match status" value="1"/>
</dbReference>
<dbReference type="SMART" id="SM00382">
    <property type="entry name" value="AAA"/>
    <property type="match status" value="1"/>
</dbReference>
<protein>
    <submittedName>
        <fullName evidence="17">Nickel-transporting ATPase</fullName>
    </submittedName>
</protein>
<dbReference type="Proteomes" id="UP000001549">
    <property type="component" value="Chromosome"/>
</dbReference>
<dbReference type="PROSITE" id="PS50928">
    <property type="entry name" value="ABC_TM1"/>
    <property type="match status" value="1"/>
</dbReference>
<keyword evidence="10" id="KW-1278">Translocase</keyword>
<feature type="region of interest" description="Disordered" evidence="14">
    <location>
        <begin position="271"/>
        <end position="391"/>
    </location>
</feature>
<dbReference type="InterPro" id="IPR000515">
    <property type="entry name" value="MetI-like"/>
</dbReference>
<dbReference type="RefSeq" id="WP_013873338.1">
    <property type="nucleotide sequence ID" value="NC_015656.1"/>
</dbReference>
<evidence type="ECO:0000256" key="3">
    <source>
        <dbReference type="ARBA" id="ARBA00005417"/>
    </source>
</evidence>
<evidence type="ECO:0000256" key="10">
    <source>
        <dbReference type="ARBA" id="ARBA00022967"/>
    </source>
</evidence>
<dbReference type="InterPro" id="IPR017871">
    <property type="entry name" value="ABC_transporter-like_CS"/>
</dbReference>
<evidence type="ECO:0000256" key="6">
    <source>
        <dbReference type="ARBA" id="ARBA00022519"/>
    </source>
</evidence>
<dbReference type="GO" id="GO:0005524">
    <property type="term" value="F:ATP binding"/>
    <property type="evidence" value="ECO:0007669"/>
    <property type="project" value="UniProtKB-KW"/>
</dbReference>